<dbReference type="PANTHER" id="PTHR44442">
    <property type="entry name" value="3-KETO-STEROID REDUCTASE"/>
    <property type="match status" value="1"/>
</dbReference>
<evidence type="ECO:0008006" key="3">
    <source>
        <dbReference type="Google" id="ProtNLM"/>
    </source>
</evidence>
<organism evidence="1 2">
    <name type="scientific">Smittium megazygosporum</name>
    <dbReference type="NCBI Taxonomy" id="133381"/>
    <lineage>
        <taxon>Eukaryota</taxon>
        <taxon>Fungi</taxon>
        <taxon>Fungi incertae sedis</taxon>
        <taxon>Zoopagomycota</taxon>
        <taxon>Kickxellomycotina</taxon>
        <taxon>Harpellomycetes</taxon>
        <taxon>Harpellales</taxon>
        <taxon>Legeriomycetaceae</taxon>
        <taxon>Smittium</taxon>
    </lineage>
</organism>
<comment type="caution">
    <text evidence="1">The sequence shown here is derived from an EMBL/GenBank/DDBJ whole genome shotgun (WGS) entry which is preliminary data.</text>
</comment>
<name>A0A2T9ZLJ5_9FUNG</name>
<dbReference type="Gene3D" id="3.40.50.720">
    <property type="entry name" value="NAD(P)-binding Rossmann-like Domain"/>
    <property type="match status" value="1"/>
</dbReference>
<dbReference type="PANTHER" id="PTHR44442:SF1">
    <property type="entry name" value="3-KETO-STEROID REDUCTASE_17-BETA-HYDROXYSTEROID DEHYDROGENASE 7"/>
    <property type="match status" value="1"/>
</dbReference>
<evidence type="ECO:0000313" key="2">
    <source>
        <dbReference type="Proteomes" id="UP000245609"/>
    </source>
</evidence>
<dbReference type="GO" id="GO:0000253">
    <property type="term" value="F:3-beta-hydroxysteroid 3-dehydrogenase (NADP+) activity"/>
    <property type="evidence" value="ECO:0007669"/>
    <property type="project" value="TreeGrafter"/>
</dbReference>
<dbReference type="Proteomes" id="UP000245609">
    <property type="component" value="Unassembled WGS sequence"/>
</dbReference>
<dbReference type="EMBL" id="MBFS01000006">
    <property type="protein sequence ID" value="PVV05430.1"/>
    <property type="molecule type" value="Genomic_DNA"/>
</dbReference>
<evidence type="ECO:0000313" key="1">
    <source>
        <dbReference type="EMBL" id="PVV05430.1"/>
    </source>
</evidence>
<proteinExistence type="predicted"/>
<dbReference type="SUPFAM" id="SSF51735">
    <property type="entry name" value="NAD(P)-binding Rossmann-fold domains"/>
    <property type="match status" value="1"/>
</dbReference>
<keyword evidence="2" id="KW-1185">Reference proteome</keyword>
<reference evidence="1 2" key="1">
    <citation type="journal article" date="2018" name="MBio">
        <title>Comparative Genomics Reveals the Core Gene Toolbox for the Fungus-Insect Symbiosis.</title>
        <authorList>
            <person name="Wang Y."/>
            <person name="Stata M."/>
            <person name="Wang W."/>
            <person name="Stajich J.E."/>
            <person name="White M.M."/>
            <person name="Moncalvo J.M."/>
        </authorList>
    </citation>
    <scope>NUCLEOTIDE SEQUENCE [LARGE SCALE GENOMIC DNA]</scope>
    <source>
        <strain evidence="1 2">SC-DP-2</strain>
    </source>
</reference>
<dbReference type="GO" id="GO:0016125">
    <property type="term" value="P:sterol metabolic process"/>
    <property type="evidence" value="ECO:0007669"/>
    <property type="project" value="TreeGrafter"/>
</dbReference>
<dbReference type="OrthoDB" id="9989144at2759"/>
<dbReference type="GO" id="GO:0005789">
    <property type="term" value="C:endoplasmic reticulum membrane"/>
    <property type="evidence" value="ECO:0007669"/>
    <property type="project" value="TreeGrafter"/>
</dbReference>
<dbReference type="InterPro" id="IPR036291">
    <property type="entry name" value="NAD(P)-bd_dom_sf"/>
</dbReference>
<accession>A0A2T9ZLJ5</accession>
<gene>
    <name evidence="1" type="ORF">BB560_000062</name>
</gene>
<sequence length="307" mass="34190">MSRAKKVAIITGGNRFVEFVLYSQSKKDQTLDQLIIVLACRNLKKAQQASDLLIKEYSNDLLVVETLSLDTSDLDSVMSAAGEIQNRYEYVNYLFCNAGAMYIESLDWKSIAKGIFTHPIEFLGSTESLNQQVGLLSNQNLGLSFVTNFFGHYVLIKNIIPCLAKAPIVRRVIWTGSNTSDHGFDSNDIQHIHGVLLDTNVLKPYNIRSIVVEPGNVGTNILNSLNSSVRFIFGVGRLTVTPWNGSYPSFYAFSQSDEKLDGKVKYYGNSTRLGTPYVEPVPIKYNLELAKDALNKIDALAKEKNCL</sequence>
<dbReference type="InterPro" id="IPR052834">
    <property type="entry name" value="3KSR/17beta-HSD"/>
</dbReference>
<dbReference type="STRING" id="133381.A0A2T9ZLJ5"/>
<protein>
    <recommendedName>
        <fullName evidence="3">NmrA-like domain-containing protein</fullName>
    </recommendedName>
</protein>
<dbReference type="AlphaFoldDB" id="A0A2T9ZLJ5"/>